<organism evidence="1 2">
    <name type="scientific">Meloidogyne enterolobii</name>
    <name type="common">Root-knot nematode worm</name>
    <name type="synonym">Meloidogyne mayaguensis</name>
    <dbReference type="NCBI Taxonomy" id="390850"/>
    <lineage>
        <taxon>Eukaryota</taxon>
        <taxon>Metazoa</taxon>
        <taxon>Ecdysozoa</taxon>
        <taxon>Nematoda</taxon>
        <taxon>Chromadorea</taxon>
        <taxon>Rhabditida</taxon>
        <taxon>Tylenchina</taxon>
        <taxon>Tylenchomorpha</taxon>
        <taxon>Tylenchoidea</taxon>
        <taxon>Meloidogynidae</taxon>
        <taxon>Meloidogyninae</taxon>
        <taxon>Meloidogyne</taxon>
    </lineage>
</organism>
<dbReference type="EMBL" id="CAVMJV010000010">
    <property type="protein sequence ID" value="CAK5041682.1"/>
    <property type="molecule type" value="Genomic_DNA"/>
</dbReference>
<evidence type="ECO:0000313" key="2">
    <source>
        <dbReference type="Proteomes" id="UP001497535"/>
    </source>
</evidence>
<gene>
    <name evidence="1" type="ORF">MENTE1834_LOCUS10595</name>
</gene>
<comment type="caution">
    <text evidence="1">The sequence shown here is derived from an EMBL/GenBank/DDBJ whole genome shotgun (WGS) entry which is preliminary data.</text>
</comment>
<sequence>MQQNLIKPKNPSFSLSDCCSDLINKNIPLSTSSPEFIKKDEKNTSKLLNPLLTTTIPPTTTTTPTSCPRRHTVFSFFDRKR</sequence>
<keyword evidence="2" id="KW-1185">Reference proteome</keyword>
<dbReference type="Proteomes" id="UP001497535">
    <property type="component" value="Unassembled WGS sequence"/>
</dbReference>
<reference evidence="1" key="1">
    <citation type="submission" date="2023-11" db="EMBL/GenBank/DDBJ databases">
        <authorList>
            <person name="Poullet M."/>
        </authorList>
    </citation>
    <scope>NUCLEOTIDE SEQUENCE</scope>
    <source>
        <strain evidence="1">E1834</strain>
    </source>
</reference>
<protein>
    <submittedName>
        <fullName evidence="1">Uncharacterized protein</fullName>
    </submittedName>
</protein>
<evidence type="ECO:0000313" key="1">
    <source>
        <dbReference type="EMBL" id="CAK5041682.1"/>
    </source>
</evidence>
<name>A0ACB0YD26_MELEN</name>
<proteinExistence type="predicted"/>
<accession>A0ACB0YD26</accession>